<feature type="region of interest" description="Disordered" evidence="1">
    <location>
        <begin position="28"/>
        <end position="65"/>
    </location>
</feature>
<sequence>MAFSAAKFDDIFKKTKAKEVKRLLQSAGKCLGIDGSETNERKKGEKSEPPKAKAPLSRSEQHEASRKMATNVHYLYRPIHWMAKTSPDNGIWMKPNSIRIRKLAQSVARSAKSEAKNDGEDGKDREGPIEAKQYEVTEAEKTLSRTTIGAKMKINRSQLMHSLTKARLTSSPKAVDWQLMADKTRNGMTNYSSRPTEYGARKESLAQRANSPPEKADPLQMTRENCQKMKRYATSFGVSNPSEWVRSNCLFLRMYVRFSCDDIGTFVSSCSKYEKN</sequence>
<feature type="compositionally biased region" description="Basic and acidic residues" evidence="1">
    <location>
        <begin position="111"/>
        <end position="131"/>
    </location>
</feature>
<feature type="region of interest" description="Disordered" evidence="1">
    <location>
        <begin position="109"/>
        <end position="131"/>
    </location>
</feature>
<feature type="domain" description="aECM cysteine-cradle" evidence="2">
    <location>
        <begin position="222"/>
        <end position="273"/>
    </location>
</feature>
<dbReference type="AlphaFoldDB" id="A0ABD2L4U4"/>
<dbReference type="Pfam" id="PF23626">
    <property type="entry name" value="CCD_aECM"/>
    <property type="match status" value="1"/>
</dbReference>
<proteinExistence type="predicted"/>
<feature type="compositionally biased region" description="Basic and acidic residues" evidence="1">
    <location>
        <begin position="38"/>
        <end position="51"/>
    </location>
</feature>
<comment type="caution">
    <text evidence="3">The sequence shown here is derived from an EMBL/GenBank/DDBJ whole genome shotgun (WGS) entry which is preliminary data.</text>
</comment>
<dbReference type="InterPro" id="IPR055352">
    <property type="entry name" value="CCD_aECM"/>
</dbReference>
<feature type="region of interest" description="Disordered" evidence="1">
    <location>
        <begin position="186"/>
        <end position="218"/>
    </location>
</feature>
<organism evidence="3 4">
    <name type="scientific">Heterodera trifolii</name>
    <dbReference type="NCBI Taxonomy" id="157864"/>
    <lineage>
        <taxon>Eukaryota</taxon>
        <taxon>Metazoa</taxon>
        <taxon>Ecdysozoa</taxon>
        <taxon>Nematoda</taxon>
        <taxon>Chromadorea</taxon>
        <taxon>Rhabditida</taxon>
        <taxon>Tylenchina</taxon>
        <taxon>Tylenchomorpha</taxon>
        <taxon>Tylenchoidea</taxon>
        <taxon>Heteroderidae</taxon>
        <taxon>Heteroderinae</taxon>
        <taxon>Heterodera</taxon>
    </lineage>
</organism>
<evidence type="ECO:0000313" key="4">
    <source>
        <dbReference type="Proteomes" id="UP001620626"/>
    </source>
</evidence>
<name>A0ABD2L4U4_9BILA</name>
<dbReference type="Proteomes" id="UP001620626">
    <property type="component" value="Unassembled WGS sequence"/>
</dbReference>
<evidence type="ECO:0000256" key="1">
    <source>
        <dbReference type="SAM" id="MobiDB-lite"/>
    </source>
</evidence>
<dbReference type="PANTHER" id="PTHR37435">
    <property type="entry name" value="PROTEIN CBG14344"/>
    <property type="match status" value="1"/>
</dbReference>
<evidence type="ECO:0000313" key="3">
    <source>
        <dbReference type="EMBL" id="KAL3110189.1"/>
    </source>
</evidence>
<evidence type="ECO:0000259" key="2">
    <source>
        <dbReference type="Pfam" id="PF23626"/>
    </source>
</evidence>
<reference evidence="3 4" key="1">
    <citation type="submission" date="2024-10" db="EMBL/GenBank/DDBJ databases">
        <authorList>
            <person name="Kim D."/>
        </authorList>
    </citation>
    <scope>NUCLEOTIDE SEQUENCE [LARGE SCALE GENOMIC DNA]</scope>
    <source>
        <strain evidence="3">BH-2024</strain>
    </source>
</reference>
<feature type="compositionally biased region" description="Polar residues" evidence="1">
    <location>
        <begin position="186"/>
        <end position="195"/>
    </location>
</feature>
<protein>
    <recommendedName>
        <fullName evidence="2">aECM cysteine-cradle domain-containing protein</fullName>
    </recommendedName>
</protein>
<keyword evidence="4" id="KW-1185">Reference proteome</keyword>
<accession>A0ABD2L4U4</accession>
<dbReference type="EMBL" id="JBICBT010000549">
    <property type="protein sequence ID" value="KAL3110189.1"/>
    <property type="molecule type" value="Genomic_DNA"/>
</dbReference>
<gene>
    <name evidence="3" type="ORF">niasHT_015792</name>
</gene>